<name>A0A9D3ZLP3_9ROSI</name>
<dbReference type="OrthoDB" id="10384497at2759"/>
<evidence type="ECO:0000313" key="3">
    <source>
        <dbReference type="Proteomes" id="UP000828251"/>
    </source>
</evidence>
<dbReference type="EMBL" id="JAIQCV010000011">
    <property type="protein sequence ID" value="KAH1046562.1"/>
    <property type="molecule type" value="Genomic_DNA"/>
</dbReference>
<comment type="caution">
    <text evidence="2">The sequence shown here is derived from an EMBL/GenBank/DDBJ whole genome shotgun (WGS) entry which is preliminary data.</text>
</comment>
<feature type="region of interest" description="Disordered" evidence="1">
    <location>
        <begin position="1"/>
        <end position="21"/>
    </location>
</feature>
<evidence type="ECO:0000256" key="1">
    <source>
        <dbReference type="SAM" id="MobiDB-lite"/>
    </source>
</evidence>
<dbReference type="Proteomes" id="UP000828251">
    <property type="component" value="Unassembled WGS sequence"/>
</dbReference>
<gene>
    <name evidence="2" type="ORF">J1N35_037346</name>
</gene>
<reference evidence="2 3" key="1">
    <citation type="journal article" date="2021" name="Plant Biotechnol. J.">
        <title>Multi-omics assisted identification of the key and species-specific regulatory components of drought-tolerant mechanisms in Gossypium stocksii.</title>
        <authorList>
            <person name="Yu D."/>
            <person name="Ke L."/>
            <person name="Zhang D."/>
            <person name="Wu Y."/>
            <person name="Sun Y."/>
            <person name="Mei J."/>
            <person name="Sun J."/>
            <person name="Sun Y."/>
        </authorList>
    </citation>
    <scope>NUCLEOTIDE SEQUENCE [LARGE SCALE GENOMIC DNA]</scope>
    <source>
        <strain evidence="3">cv. E1</strain>
        <tissue evidence="2">Leaf</tissue>
    </source>
</reference>
<accession>A0A9D3ZLP3</accession>
<proteinExistence type="predicted"/>
<dbReference type="AlphaFoldDB" id="A0A9D3ZLP3"/>
<organism evidence="2 3">
    <name type="scientific">Gossypium stocksii</name>
    <dbReference type="NCBI Taxonomy" id="47602"/>
    <lineage>
        <taxon>Eukaryota</taxon>
        <taxon>Viridiplantae</taxon>
        <taxon>Streptophyta</taxon>
        <taxon>Embryophyta</taxon>
        <taxon>Tracheophyta</taxon>
        <taxon>Spermatophyta</taxon>
        <taxon>Magnoliopsida</taxon>
        <taxon>eudicotyledons</taxon>
        <taxon>Gunneridae</taxon>
        <taxon>Pentapetalae</taxon>
        <taxon>rosids</taxon>
        <taxon>malvids</taxon>
        <taxon>Malvales</taxon>
        <taxon>Malvaceae</taxon>
        <taxon>Malvoideae</taxon>
        <taxon>Gossypium</taxon>
    </lineage>
</organism>
<protein>
    <submittedName>
        <fullName evidence="2">Uncharacterized protein</fullName>
    </submittedName>
</protein>
<keyword evidence="3" id="KW-1185">Reference proteome</keyword>
<evidence type="ECO:0000313" key="2">
    <source>
        <dbReference type="EMBL" id="KAH1046562.1"/>
    </source>
</evidence>
<sequence>MLTKFRMDTLKPQATPMSRSTKLDKDEEAIIMFNDITEAIERGINTNITLPHDTYLSYLFRRLGIRTHRDTLITSNQPISYEAHHHAGYHYDATTST</sequence>